<dbReference type="Proteomes" id="UP000766570">
    <property type="component" value="Unassembled WGS sequence"/>
</dbReference>
<dbReference type="PANTHER" id="PTHR30055">
    <property type="entry name" value="HTH-TYPE TRANSCRIPTIONAL REGULATOR RUTR"/>
    <property type="match status" value="1"/>
</dbReference>
<dbReference type="SUPFAM" id="SSF46689">
    <property type="entry name" value="Homeodomain-like"/>
    <property type="match status" value="1"/>
</dbReference>
<keyword evidence="2 4" id="KW-0238">DNA-binding</keyword>
<dbReference type="PANTHER" id="PTHR30055:SF234">
    <property type="entry name" value="HTH-TYPE TRANSCRIPTIONAL REGULATOR BETI"/>
    <property type="match status" value="1"/>
</dbReference>
<name>A0ABS4WFW2_9MICC</name>
<reference evidence="6 7" key="1">
    <citation type="submission" date="2021-03" db="EMBL/GenBank/DDBJ databases">
        <title>Sequencing the genomes of 1000 actinobacteria strains.</title>
        <authorList>
            <person name="Klenk H.-P."/>
        </authorList>
    </citation>
    <scope>NUCLEOTIDE SEQUENCE [LARGE SCALE GENOMIC DNA]</scope>
    <source>
        <strain evidence="6 7">DSM 15454</strain>
    </source>
</reference>
<dbReference type="InterPro" id="IPR009057">
    <property type="entry name" value="Homeodomain-like_sf"/>
</dbReference>
<evidence type="ECO:0000256" key="4">
    <source>
        <dbReference type="PROSITE-ProRule" id="PRU00335"/>
    </source>
</evidence>
<proteinExistence type="predicted"/>
<protein>
    <submittedName>
        <fullName evidence="6">AcrR family transcriptional regulator</fullName>
    </submittedName>
</protein>
<organism evidence="6 7">
    <name type="scientific">Paeniglutamicibacter psychrophenolicus</name>
    <dbReference type="NCBI Taxonomy" id="257454"/>
    <lineage>
        <taxon>Bacteria</taxon>
        <taxon>Bacillati</taxon>
        <taxon>Actinomycetota</taxon>
        <taxon>Actinomycetes</taxon>
        <taxon>Micrococcales</taxon>
        <taxon>Micrococcaceae</taxon>
        <taxon>Paeniglutamicibacter</taxon>
    </lineage>
</organism>
<dbReference type="PROSITE" id="PS50977">
    <property type="entry name" value="HTH_TETR_2"/>
    <property type="match status" value="1"/>
</dbReference>
<keyword evidence="3" id="KW-0804">Transcription</keyword>
<dbReference type="EMBL" id="JAGIOE010000001">
    <property type="protein sequence ID" value="MBP2375077.1"/>
    <property type="molecule type" value="Genomic_DNA"/>
</dbReference>
<feature type="domain" description="HTH tetR-type" evidence="5">
    <location>
        <begin position="20"/>
        <end position="80"/>
    </location>
</feature>
<sequence>MPTVKSSRDYDSSSRRAAAQKTREAILDAAQKLLLARGYPGTTIARIAADARVSVETIYKSFGGKSGLVRAIYERGLRGSGPVAAFDRSDDMRTNATDAQSLMRAWGELTAEVAESLTPILLLVRSAAATDANMAELQEQSNAERLQRMEHNARFLQERGYLRGEVGLEEAVDVMWLHSSPELYELLVLHRGWSTARFARYVAQSMASALVRPAPGGD</sequence>
<gene>
    <name evidence="6" type="ORF">JOF46_002989</name>
</gene>
<dbReference type="InterPro" id="IPR050109">
    <property type="entry name" value="HTH-type_TetR-like_transc_reg"/>
</dbReference>
<evidence type="ECO:0000256" key="2">
    <source>
        <dbReference type="ARBA" id="ARBA00023125"/>
    </source>
</evidence>
<evidence type="ECO:0000259" key="5">
    <source>
        <dbReference type="PROSITE" id="PS50977"/>
    </source>
</evidence>
<keyword evidence="7" id="KW-1185">Reference proteome</keyword>
<accession>A0ABS4WFW2</accession>
<keyword evidence="1" id="KW-0805">Transcription regulation</keyword>
<dbReference type="Pfam" id="PF00440">
    <property type="entry name" value="TetR_N"/>
    <property type="match status" value="1"/>
</dbReference>
<dbReference type="InterPro" id="IPR001647">
    <property type="entry name" value="HTH_TetR"/>
</dbReference>
<evidence type="ECO:0000256" key="1">
    <source>
        <dbReference type="ARBA" id="ARBA00023015"/>
    </source>
</evidence>
<comment type="caution">
    <text evidence="6">The sequence shown here is derived from an EMBL/GenBank/DDBJ whole genome shotgun (WGS) entry which is preliminary data.</text>
</comment>
<dbReference type="RefSeq" id="WP_209908339.1">
    <property type="nucleotide sequence ID" value="NZ_BAAAMI010000008.1"/>
</dbReference>
<dbReference type="PRINTS" id="PR00455">
    <property type="entry name" value="HTHTETR"/>
</dbReference>
<evidence type="ECO:0000313" key="7">
    <source>
        <dbReference type="Proteomes" id="UP000766570"/>
    </source>
</evidence>
<dbReference type="Gene3D" id="1.10.357.10">
    <property type="entry name" value="Tetracycline Repressor, domain 2"/>
    <property type="match status" value="1"/>
</dbReference>
<feature type="DNA-binding region" description="H-T-H motif" evidence="4">
    <location>
        <begin position="43"/>
        <end position="62"/>
    </location>
</feature>
<evidence type="ECO:0000256" key="3">
    <source>
        <dbReference type="ARBA" id="ARBA00023163"/>
    </source>
</evidence>
<evidence type="ECO:0000313" key="6">
    <source>
        <dbReference type="EMBL" id="MBP2375077.1"/>
    </source>
</evidence>